<evidence type="ECO:0000313" key="4">
    <source>
        <dbReference type="Proteomes" id="UP000075320"/>
    </source>
</evidence>
<name>A0A150WPJ9_BDEBC</name>
<comment type="caution">
    <text evidence="3">The sequence shown here is derived from an EMBL/GenBank/DDBJ whole genome shotgun (WGS) entry which is preliminary data.</text>
</comment>
<dbReference type="AlphaFoldDB" id="A0A150WPJ9"/>
<comment type="similarity">
    <text evidence="1">Belongs to the AHA1 family.</text>
</comment>
<protein>
    <recommendedName>
        <fullName evidence="2">Activator of Hsp90 ATPase homologue 1/2-like C-terminal domain-containing protein</fullName>
    </recommendedName>
</protein>
<dbReference type="CDD" id="cd08896">
    <property type="entry name" value="SRPBCC_CalC_Aha1-like_3"/>
    <property type="match status" value="1"/>
</dbReference>
<dbReference type="InterPro" id="IPR023393">
    <property type="entry name" value="START-like_dom_sf"/>
</dbReference>
<dbReference type="Gene3D" id="3.30.530.20">
    <property type="match status" value="1"/>
</dbReference>
<dbReference type="OrthoDB" id="9805228at2"/>
<dbReference type="EMBL" id="LUKE01000001">
    <property type="protein sequence ID" value="KYG66431.1"/>
    <property type="molecule type" value="Genomic_DNA"/>
</dbReference>
<accession>A0A150WPJ9</accession>
<dbReference type="RefSeq" id="WP_061833995.1">
    <property type="nucleotide sequence ID" value="NZ_LUKE01000001.1"/>
</dbReference>
<reference evidence="3 4" key="1">
    <citation type="submission" date="2016-03" db="EMBL/GenBank/DDBJ databases">
        <authorList>
            <person name="Ploux O."/>
        </authorList>
    </citation>
    <scope>NUCLEOTIDE SEQUENCE [LARGE SCALE GENOMIC DNA]</scope>
    <source>
        <strain evidence="3 4">R0</strain>
    </source>
</reference>
<dbReference type="SUPFAM" id="SSF55961">
    <property type="entry name" value="Bet v1-like"/>
    <property type="match status" value="1"/>
</dbReference>
<dbReference type="Pfam" id="PF08327">
    <property type="entry name" value="AHSA1"/>
    <property type="match status" value="1"/>
</dbReference>
<feature type="domain" description="Activator of Hsp90 ATPase homologue 1/2-like C-terminal" evidence="2">
    <location>
        <begin position="23"/>
        <end position="157"/>
    </location>
</feature>
<keyword evidence="4" id="KW-1185">Reference proteome</keyword>
<dbReference type="InterPro" id="IPR013538">
    <property type="entry name" value="ASHA1/2-like_C"/>
</dbReference>
<organism evidence="3 4">
    <name type="scientific">Bdellovibrio bacteriovorus</name>
    <dbReference type="NCBI Taxonomy" id="959"/>
    <lineage>
        <taxon>Bacteria</taxon>
        <taxon>Pseudomonadati</taxon>
        <taxon>Bdellovibrionota</taxon>
        <taxon>Bdellovibrionia</taxon>
        <taxon>Bdellovibrionales</taxon>
        <taxon>Pseudobdellovibrionaceae</taxon>
        <taxon>Bdellovibrio</taxon>
    </lineage>
</organism>
<evidence type="ECO:0000313" key="3">
    <source>
        <dbReference type="EMBL" id="KYG66431.1"/>
    </source>
</evidence>
<sequence length="163" mass="18400">MEKTKDIAVNPELDLVLERILPVTRQQVFKAWTTPSSFKNWFCPRPWTVSEAIQELHPGGAFITTMQSPEGQSFPNDGCVLEVIENEKLVFTSTMTRGFRPIQSHLPFTAVIKLEDHPQGTKYTAIAIHQDAAGRKTHSEMGFEQGWGMVIDQMVEEIKKGTI</sequence>
<dbReference type="Proteomes" id="UP000075320">
    <property type="component" value="Unassembled WGS sequence"/>
</dbReference>
<proteinExistence type="inferred from homology"/>
<evidence type="ECO:0000259" key="2">
    <source>
        <dbReference type="Pfam" id="PF08327"/>
    </source>
</evidence>
<gene>
    <name evidence="3" type="ORF">AZI86_05125</name>
</gene>
<evidence type="ECO:0000256" key="1">
    <source>
        <dbReference type="ARBA" id="ARBA00006817"/>
    </source>
</evidence>